<dbReference type="Gramene" id="TuG1812G0300000336.01.T01">
    <property type="protein sequence ID" value="TuG1812G0300000336.01.T01.cds334211"/>
    <property type="gene ID" value="TuG1812G0300000336.01"/>
</dbReference>
<evidence type="ECO:0000313" key="1">
    <source>
        <dbReference type="EnsemblPlants" id="TuG1812G0300000336.01.T01.cds334211"/>
    </source>
</evidence>
<dbReference type="PANTHER" id="PTHR35218">
    <property type="entry name" value="RNASE H DOMAIN-CONTAINING PROTEIN"/>
    <property type="match status" value="1"/>
</dbReference>
<reference evidence="1" key="3">
    <citation type="submission" date="2022-06" db="UniProtKB">
        <authorList>
            <consortium name="EnsemblPlants"/>
        </authorList>
    </citation>
    <scope>IDENTIFICATION</scope>
</reference>
<reference evidence="2" key="1">
    <citation type="journal article" date="2013" name="Nature">
        <title>Draft genome of the wheat A-genome progenitor Triticum urartu.</title>
        <authorList>
            <person name="Ling H.Q."/>
            <person name="Zhao S."/>
            <person name="Liu D."/>
            <person name="Wang J."/>
            <person name="Sun H."/>
            <person name="Zhang C."/>
            <person name="Fan H."/>
            <person name="Li D."/>
            <person name="Dong L."/>
            <person name="Tao Y."/>
            <person name="Gao C."/>
            <person name="Wu H."/>
            <person name="Li Y."/>
            <person name="Cui Y."/>
            <person name="Guo X."/>
            <person name="Zheng S."/>
            <person name="Wang B."/>
            <person name="Yu K."/>
            <person name="Liang Q."/>
            <person name="Yang W."/>
            <person name="Lou X."/>
            <person name="Chen J."/>
            <person name="Feng M."/>
            <person name="Jian J."/>
            <person name="Zhang X."/>
            <person name="Luo G."/>
            <person name="Jiang Y."/>
            <person name="Liu J."/>
            <person name="Wang Z."/>
            <person name="Sha Y."/>
            <person name="Zhang B."/>
            <person name="Wu H."/>
            <person name="Tang D."/>
            <person name="Shen Q."/>
            <person name="Xue P."/>
            <person name="Zou S."/>
            <person name="Wang X."/>
            <person name="Liu X."/>
            <person name="Wang F."/>
            <person name="Yang Y."/>
            <person name="An X."/>
            <person name="Dong Z."/>
            <person name="Zhang K."/>
            <person name="Zhang X."/>
            <person name="Luo M.C."/>
            <person name="Dvorak J."/>
            <person name="Tong Y."/>
            <person name="Wang J."/>
            <person name="Yang H."/>
            <person name="Li Z."/>
            <person name="Wang D."/>
            <person name="Zhang A."/>
            <person name="Wang J."/>
        </authorList>
    </citation>
    <scope>NUCLEOTIDE SEQUENCE</scope>
    <source>
        <strain evidence="2">cv. G1812</strain>
    </source>
</reference>
<reference evidence="1" key="2">
    <citation type="submission" date="2018-03" db="EMBL/GenBank/DDBJ databases">
        <title>The Triticum urartu genome reveals the dynamic nature of wheat genome evolution.</title>
        <authorList>
            <person name="Ling H."/>
            <person name="Ma B."/>
            <person name="Shi X."/>
            <person name="Liu H."/>
            <person name="Dong L."/>
            <person name="Sun H."/>
            <person name="Cao Y."/>
            <person name="Gao Q."/>
            <person name="Zheng S."/>
            <person name="Li Y."/>
            <person name="Yu Y."/>
            <person name="Du H."/>
            <person name="Qi M."/>
            <person name="Li Y."/>
            <person name="Yu H."/>
            <person name="Cui Y."/>
            <person name="Wang N."/>
            <person name="Chen C."/>
            <person name="Wu H."/>
            <person name="Zhao Y."/>
            <person name="Zhang J."/>
            <person name="Li Y."/>
            <person name="Zhou W."/>
            <person name="Zhang B."/>
            <person name="Hu W."/>
            <person name="Eijk M."/>
            <person name="Tang J."/>
            <person name="Witsenboer H."/>
            <person name="Zhao S."/>
            <person name="Li Z."/>
            <person name="Zhang A."/>
            <person name="Wang D."/>
            <person name="Liang C."/>
        </authorList>
    </citation>
    <scope>NUCLEOTIDE SEQUENCE [LARGE SCALE GENOMIC DNA]</scope>
    <source>
        <strain evidence="1">cv. G1812</strain>
    </source>
</reference>
<proteinExistence type="predicted"/>
<dbReference type="Proteomes" id="UP000015106">
    <property type="component" value="Chromosome 3"/>
</dbReference>
<evidence type="ECO:0008006" key="3">
    <source>
        <dbReference type="Google" id="ProtNLM"/>
    </source>
</evidence>
<dbReference type="EnsemblPlants" id="TuG1812G0300000336.01.T01">
    <property type="protein sequence ID" value="TuG1812G0300000336.01.T01.cds334211"/>
    <property type="gene ID" value="TuG1812G0300000336.01"/>
</dbReference>
<dbReference type="AlphaFoldDB" id="A0A8R7TQR0"/>
<dbReference type="Gene3D" id="3.60.10.10">
    <property type="entry name" value="Endonuclease/exonuclease/phosphatase"/>
    <property type="match status" value="1"/>
</dbReference>
<evidence type="ECO:0000313" key="2">
    <source>
        <dbReference type="Proteomes" id="UP000015106"/>
    </source>
</evidence>
<dbReference type="PANTHER" id="PTHR35218:SF9">
    <property type="entry name" value="ENDONUCLEASE_EXONUCLEASE_PHOSPHATASE DOMAIN-CONTAINING PROTEIN"/>
    <property type="match status" value="1"/>
</dbReference>
<dbReference type="InterPro" id="IPR036691">
    <property type="entry name" value="Endo/exonu/phosph_ase_sf"/>
</dbReference>
<name>A0A8R7TQR0_TRIUA</name>
<sequence>HAFGDKSEGLSGGLVLFWNNDSVVSLKSYSRTHIDVLIQNESTGDREWRFTGFYGELVRSRRKRSWELLVFLRGEYDNPWLCVGDFNEVLDDNEQFGGAHRE</sequence>
<keyword evidence="2" id="KW-1185">Reference proteome</keyword>
<organism evidence="1 2">
    <name type="scientific">Triticum urartu</name>
    <name type="common">Red wild einkorn</name>
    <name type="synonym">Crithodium urartu</name>
    <dbReference type="NCBI Taxonomy" id="4572"/>
    <lineage>
        <taxon>Eukaryota</taxon>
        <taxon>Viridiplantae</taxon>
        <taxon>Streptophyta</taxon>
        <taxon>Embryophyta</taxon>
        <taxon>Tracheophyta</taxon>
        <taxon>Spermatophyta</taxon>
        <taxon>Magnoliopsida</taxon>
        <taxon>Liliopsida</taxon>
        <taxon>Poales</taxon>
        <taxon>Poaceae</taxon>
        <taxon>BOP clade</taxon>
        <taxon>Pooideae</taxon>
        <taxon>Triticodae</taxon>
        <taxon>Triticeae</taxon>
        <taxon>Triticinae</taxon>
        <taxon>Triticum</taxon>
    </lineage>
</organism>
<accession>A0A8R7TQR0</accession>
<protein>
    <recommendedName>
        <fullName evidence="3">Endonuclease/exonuclease/phosphatase domain-containing protein</fullName>
    </recommendedName>
</protein>
<dbReference type="SUPFAM" id="SSF56219">
    <property type="entry name" value="DNase I-like"/>
    <property type="match status" value="1"/>
</dbReference>